<dbReference type="InterPro" id="IPR006680">
    <property type="entry name" value="Amidohydro-rel"/>
</dbReference>
<dbReference type="SUPFAM" id="SSF51556">
    <property type="entry name" value="Metallo-dependent hydrolases"/>
    <property type="match status" value="1"/>
</dbReference>
<accession>A0A8J7WMB2</accession>
<dbReference type="Gene3D" id="2.30.40.10">
    <property type="entry name" value="Urease, subunit C, domain 1"/>
    <property type="match status" value="1"/>
</dbReference>
<dbReference type="Pfam" id="PF01979">
    <property type="entry name" value="Amidohydro_1"/>
    <property type="match status" value="1"/>
</dbReference>
<dbReference type="InterPro" id="IPR050287">
    <property type="entry name" value="MTA/SAH_deaminase"/>
</dbReference>
<keyword evidence="5" id="KW-1185">Reference proteome</keyword>
<feature type="region of interest" description="Disordered" evidence="2">
    <location>
        <begin position="1"/>
        <end position="22"/>
    </location>
</feature>
<organism evidence="4 5">
    <name type="scientific">Actinocrinis puniceicyclus</name>
    <dbReference type="NCBI Taxonomy" id="977794"/>
    <lineage>
        <taxon>Bacteria</taxon>
        <taxon>Bacillati</taxon>
        <taxon>Actinomycetota</taxon>
        <taxon>Actinomycetes</taxon>
        <taxon>Catenulisporales</taxon>
        <taxon>Actinospicaceae</taxon>
        <taxon>Actinocrinis</taxon>
    </lineage>
</organism>
<evidence type="ECO:0000259" key="3">
    <source>
        <dbReference type="Pfam" id="PF01979"/>
    </source>
</evidence>
<dbReference type="PANTHER" id="PTHR43794">
    <property type="entry name" value="AMINOHYDROLASE SSNA-RELATED"/>
    <property type="match status" value="1"/>
</dbReference>
<name>A0A8J7WMB2_9ACTN</name>
<protein>
    <submittedName>
        <fullName evidence="4">8-oxoguanine deaminase</fullName>
        <ecNumber evidence="4">3.5.4.32</ecNumber>
    </submittedName>
</protein>
<dbReference type="GO" id="GO:0102127">
    <property type="term" value="F:8-oxoguanine deaminase activity"/>
    <property type="evidence" value="ECO:0007669"/>
    <property type="project" value="UniProtKB-EC"/>
</dbReference>
<dbReference type="AlphaFoldDB" id="A0A8J7WMB2"/>
<dbReference type="CDD" id="cd01298">
    <property type="entry name" value="ATZ_TRZ_like"/>
    <property type="match status" value="1"/>
</dbReference>
<dbReference type="NCBIfam" id="NF006055">
    <property type="entry name" value="PRK08203.1"/>
    <property type="match status" value="1"/>
</dbReference>
<feature type="domain" description="Amidohydrolase-related" evidence="3">
    <location>
        <begin position="95"/>
        <end position="435"/>
    </location>
</feature>
<dbReference type="RefSeq" id="WP_211469355.1">
    <property type="nucleotide sequence ID" value="NZ_JAGSXH010000066.1"/>
</dbReference>
<dbReference type="PANTHER" id="PTHR43794:SF11">
    <property type="entry name" value="AMIDOHYDROLASE-RELATED DOMAIN-CONTAINING PROTEIN"/>
    <property type="match status" value="1"/>
</dbReference>
<dbReference type="Proteomes" id="UP000677913">
    <property type="component" value="Unassembled WGS sequence"/>
</dbReference>
<gene>
    <name evidence="4" type="ORF">KGA66_18210</name>
</gene>
<proteinExistence type="predicted"/>
<reference evidence="4" key="1">
    <citation type="submission" date="2021-04" db="EMBL/GenBank/DDBJ databases">
        <title>Genome based classification of Actinospica acidithermotolerans sp. nov., an actinobacterium isolated from an Indonesian hot spring.</title>
        <authorList>
            <person name="Kusuma A.B."/>
            <person name="Putra K.E."/>
            <person name="Nafisah S."/>
            <person name="Loh J."/>
            <person name="Nouioui I."/>
            <person name="Goodfellow M."/>
        </authorList>
    </citation>
    <scope>NUCLEOTIDE SEQUENCE</scope>
    <source>
        <strain evidence="4">DSM 45618</strain>
    </source>
</reference>
<dbReference type="EC" id="3.5.4.32" evidence="4"/>
<sequence>MSGGTAGRPTPDPADGPATSLNPDIGPSLIIEGCAVATVNADGAEYETGHVVVARGVIDAVGPGPAPREAHEAIARLSGGRARAARVVDGSGCLLTPGLVNTHHHLYQWIFRGLAQDKALFEWLTELYPRWARIDEEAVYAAAHAGLGWLALSGCTTSTDHHYLFPRGAGDLLGATIAAARGIGLRFDPTRGGMDRGRSAGGLPPDELVEDMDTILAAGQDAIGRYHDPRPGALTHIALAPCSPFSVSSELMLRTAQLARDSGVRLHTHLAETADEEEHCVAALGLTPAEYAESLGWLGRDVWIAHGVHLSDAAVKRLAASGTGVAHCPSSNARLGAGHAPVKALIDAGVPVGLGVDGAASQESGMLVEELRSAVYVSRLRAEAADPARALDARAALRIGTYNGARLLGREHEIGSLEPGKCADLALWRLDGLGHADIADPVAALVLGPPAPLKLLTVHGRPIVEDGQLRTADTVELARAARYASLRMKGRS</sequence>
<dbReference type="Gene3D" id="3.20.20.140">
    <property type="entry name" value="Metal-dependent hydrolases"/>
    <property type="match status" value="1"/>
</dbReference>
<comment type="caution">
    <text evidence="4">The sequence shown here is derived from an EMBL/GenBank/DDBJ whole genome shotgun (WGS) entry which is preliminary data.</text>
</comment>
<dbReference type="SUPFAM" id="SSF51338">
    <property type="entry name" value="Composite domain of metallo-dependent hydrolases"/>
    <property type="match status" value="2"/>
</dbReference>
<dbReference type="InterPro" id="IPR011059">
    <property type="entry name" value="Metal-dep_hydrolase_composite"/>
</dbReference>
<evidence type="ECO:0000313" key="5">
    <source>
        <dbReference type="Proteomes" id="UP000677913"/>
    </source>
</evidence>
<evidence type="ECO:0000313" key="4">
    <source>
        <dbReference type="EMBL" id="MBS2964996.1"/>
    </source>
</evidence>
<dbReference type="InterPro" id="IPR032466">
    <property type="entry name" value="Metal_Hydrolase"/>
</dbReference>
<evidence type="ECO:0000256" key="1">
    <source>
        <dbReference type="ARBA" id="ARBA00022801"/>
    </source>
</evidence>
<keyword evidence="1 4" id="KW-0378">Hydrolase</keyword>
<dbReference type="EMBL" id="JAGSXH010000066">
    <property type="protein sequence ID" value="MBS2964996.1"/>
    <property type="molecule type" value="Genomic_DNA"/>
</dbReference>
<evidence type="ECO:0000256" key="2">
    <source>
        <dbReference type="SAM" id="MobiDB-lite"/>
    </source>
</evidence>